<feature type="non-terminal residue" evidence="1">
    <location>
        <position position="1"/>
    </location>
</feature>
<dbReference type="Proteomes" id="UP000183685">
    <property type="component" value="Unassembled WGS sequence"/>
</dbReference>
<dbReference type="AlphaFoldDB" id="A0A1G7EK45"/>
<reference evidence="1 2" key="1">
    <citation type="submission" date="2016-10" db="EMBL/GenBank/DDBJ databases">
        <authorList>
            <person name="de Groot N.N."/>
        </authorList>
    </citation>
    <scope>NUCLEOTIDE SEQUENCE [LARGE SCALE GENOMIC DNA]</scope>
    <source>
        <strain evidence="1 2">CGMCC 1.9109</strain>
    </source>
</reference>
<protein>
    <recommendedName>
        <fullName evidence="3">Hemolysin-type calcium-binding repeat-containing protein</fullName>
    </recommendedName>
</protein>
<keyword evidence="2" id="KW-1185">Reference proteome</keyword>
<dbReference type="GO" id="GO:0005509">
    <property type="term" value="F:calcium ion binding"/>
    <property type="evidence" value="ECO:0007669"/>
    <property type="project" value="InterPro"/>
</dbReference>
<gene>
    <name evidence="1" type="ORF">SAMN04488071_3484</name>
</gene>
<dbReference type="InterPro" id="IPR018511">
    <property type="entry name" value="Hemolysin-typ_Ca-bd_CS"/>
</dbReference>
<proteinExistence type="predicted"/>
<dbReference type="InterPro" id="IPR011049">
    <property type="entry name" value="Serralysin-like_metalloprot_C"/>
</dbReference>
<evidence type="ECO:0000313" key="2">
    <source>
        <dbReference type="Proteomes" id="UP000183685"/>
    </source>
</evidence>
<dbReference type="Pfam" id="PF00353">
    <property type="entry name" value="HemolysinCabind"/>
    <property type="match status" value="1"/>
</dbReference>
<evidence type="ECO:0000313" key="1">
    <source>
        <dbReference type="EMBL" id="SDE64063.1"/>
    </source>
</evidence>
<accession>A0A1G7EK45</accession>
<name>A0A1G7EK45_9PROT</name>
<dbReference type="STRING" id="637679.GCA_001550055_00892"/>
<dbReference type="InterPro" id="IPR001343">
    <property type="entry name" value="Hemolysn_Ca-bd"/>
</dbReference>
<dbReference type="EMBL" id="FNAK01000008">
    <property type="protein sequence ID" value="SDE64063.1"/>
    <property type="molecule type" value="Genomic_DNA"/>
</dbReference>
<organism evidence="1 2">
    <name type="scientific">Kordiimonas lacus</name>
    <dbReference type="NCBI Taxonomy" id="637679"/>
    <lineage>
        <taxon>Bacteria</taxon>
        <taxon>Pseudomonadati</taxon>
        <taxon>Pseudomonadota</taxon>
        <taxon>Alphaproteobacteria</taxon>
        <taxon>Kordiimonadales</taxon>
        <taxon>Kordiimonadaceae</taxon>
        <taxon>Kordiimonas</taxon>
    </lineage>
</organism>
<evidence type="ECO:0008006" key="3">
    <source>
        <dbReference type="Google" id="ProtNLM"/>
    </source>
</evidence>
<sequence length="125" mass="12701">FSNTTLVGITAIDGGGGNDTIIGSAADDTIIGGDGYDVLNGGEGDDMLTGGAHGDAFVFDVDWGNDTIADFTDADVLDLSSLGISYDDINIVQSGSDVLISDVNGNSIVLLGIDVSTIDNTDFSF</sequence>
<dbReference type="PROSITE" id="PS00330">
    <property type="entry name" value="HEMOLYSIN_CALCIUM"/>
    <property type="match status" value="2"/>
</dbReference>
<dbReference type="SUPFAM" id="SSF51120">
    <property type="entry name" value="beta-Roll"/>
    <property type="match status" value="1"/>
</dbReference>
<dbReference type="Gene3D" id="2.150.10.10">
    <property type="entry name" value="Serralysin-like metalloprotease, C-terminal"/>
    <property type="match status" value="1"/>
</dbReference>
<dbReference type="PRINTS" id="PR00313">
    <property type="entry name" value="CABNDNGRPT"/>
</dbReference>